<dbReference type="eggNOG" id="ENOG50334AB">
    <property type="taxonomic scope" value="Bacteria"/>
</dbReference>
<evidence type="ECO:0000256" key="1">
    <source>
        <dbReference type="SAM" id="Phobius"/>
    </source>
</evidence>
<reference evidence="2 3" key="1">
    <citation type="journal article" date="2013" name="PLoS ONE">
        <title>Poles Apart: Arctic and Antarctic Octadecabacter strains Share High Genome Plasticity and a New Type of Xanthorhodopsin.</title>
        <authorList>
            <person name="Vollmers J."/>
            <person name="Voget S."/>
            <person name="Dietrich S."/>
            <person name="Gollnow K."/>
            <person name="Smits M."/>
            <person name="Meyer K."/>
            <person name="Brinkhoff T."/>
            <person name="Simon M."/>
            <person name="Daniel R."/>
        </authorList>
    </citation>
    <scope>NUCLEOTIDE SEQUENCE [LARGE SCALE GENOMIC DNA]</scope>
    <source>
        <strain evidence="2 3">238</strain>
    </source>
</reference>
<evidence type="ECO:0000313" key="2">
    <source>
        <dbReference type="EMBL" id="AGI73526.1"/>
    </source>
</evidence>
<feature type="transmembrane region" description="Helical" evidence="1">
    <location>
        <begin position="20"/>
        <end position="39"/>
    </location>
</feature>
<keyword evidence="1" id="KW-0812">Transmembrane</keyword>
<name>M9RSU0_9RHOB</name>
<evidence type="ECO:0000313" key="3">
    <source>
        <dbReference type="Proteomes" id="UP000004688"/>
    </source>
</evidence>
<keyword evidence="3" id="KW-1185">Reference proteome</keyword>
<dbReference type="KEGG" id="oar:OA238_c35570"/>
<accession>M9RSU0</accession>
<evidence type="ECO:0008006" key="4">
    <source>
        <dbReference type="Google" id="ProtNLM"/>
    </source>
</evidence>
<gene>
    <name evidence="2" type="ORF">OA238_c35570</name>
</gene>
<proteinExistence type="predicted"/>
<keyword evidence="1" id="KW-0472">Membrane</keyword>
<dbReference type="HOGENOM" id="CLU_139718_0_0_5"/>
<dbReference type="AlphaFoldDB" id="M9RSU0"/>
<protein>
    <recommendedName>
        <fullName evidence="4">DUF304 domain-containing protein</fullName>
    </recommendedName>
</protein>
<dbReference type="STRING" id="391616.OA238_c35570"/>
<dbReference type="Proteomes" id="UP000004688">
    <property type="component" value="Chromosome"/>
</dbReference>
<organism evidence="2 3">
    <name type="scientific">Octadecabacter arcticus 238</name>
    <dbReference type="NCBI Taxonomy" id="391616"/>
    <lineage>
        <taxon>Bacteria</taxon>
        <taxon>Pseudomonadati</taxon>
        <taxon>Pseudomonadota</taxon>
        <taxon>Alphaproteobacteria</taxon>
        <taxon>Rhodobacterales</taxon>
        <taxon>Roseobacteraceae</taxon>
        <taxon>Octadecabacter</taxon>
    </lineage>
</organism>
<dbReference type="EMBL" id="CP003742">
    <property type="protein sequence ID" value="AGI73526.1"/>
    <property type="molecule type" value="Genomic_DNA"/>
</dbReference>
<sequence length="133" mass="14671">MLAFVGGGLGLMVSGDPLQGFVLIVSTTLILSLFFWAFVRRNQLILDRHSGTLTHRRRTLLGYRKTVHELHHLDRAMVETSSGAYSDTYRMSYLLLGGMDEGTHPFTAAYSSDAGARRAAKAVNDWLAANPSQ</sequence>
<keyword evidence="1" id="KW-1133">Transmembrane helix</keyword>